<evidence type="ECO:0000313" key="3">
    <source>
        <dbReference type="Proteomes" id="UP001596547"/>
    </source>
</evidence>
<name>A0ABD6A5I9_9EURY</name>
<keyword evidence="3" id="KW-1185">Reference proteome</keyword>
<feature type="region of interest" description="Disordered" evidence="1">
    <location>
        <begin position="122"/>
        <end position="141"/>
    </location>
</feature>
<dbReference type="GeneID" id="79314656"/>
<dbReference type="AlphaFoldDB" id="A0ABD6A5I9"/>
<accession>A0ABD6A5I9</accession>
<evidence type="ECO:0000313" key="2">
    <source>
        <dbReference type="EMBL" id="MFC7315685.1"/>
    </source>
</evidence>
<sequence>MIPKLVYDDDCRFCTWSATFAVRRGDVIPVRLSRVERGESRLSDEERERLPEGFEECAQLLTDDAVFSCGAAVERSLVIAGLLPAGVVDVLNRFGAYERLREAVYHLASDQRDRLSNVIGADPPVSQHVPEGSVHPEESSR</sequence>
<dbReference type="Proteomes" id="UP001596547">
    <property type="component" value="Unassembled WGS sequence"/>
</dbReference>
<evidence type="ECO:0000256" key="1">
    <source>
        <dbReference type="SAM" id="MobiDB-lite"/>
    </source>
</evidence>
<gene>
    <name evidence="2" type="ORF">ACFQPE_02590</name>
</gene>
<proteinExistence type="predicted"/>
<protein>
    <submittedName>
        <fullName evidence="2">DCC1-like thiol-disulfide oxidoreductase family protein</fullName>
    </submittedName>
</protein>
<organism evidence="2 3">
    <name type="scientific">Halomarina halobia</name>
    <dbReference type="NCBI Taxonomy" id="3033386"/>
    <lineage>
        <taxon>Archaea</taxon>
        <taxon>Methanobacteriati</taxon>
        <taxon>Methanobacteriota</taxon>
        <taxon>Stenosarchaea group</taxon>
        <taxon>Halobacteria</taxon>
        <taxon>Halobacteriales</taxon>
        <taxon>Natronomonadaceae</taxon>
        <taxon>Halomarina</taxon>
    </lineage>
</organism>
<comment type="caution">
    <text evidence="2">The sequence shown here is derived from an EMBL/GenBank/DDBJ whole genome shotgun (WGS) entry which is preliminary data.</text>
</comment>
<reference evidence="2 3" key="1">
    <citation type="journal article" date="2019" name="Int. J. Syst. Evol. Microbiol.">
        <title>The Global Catalogue of Microorganisms (GCM) 10K type strain sequencing project: providing services to taxonomists for standard genome sequencing and annotation.</title>
        <authorList>
            <consortium name="The Broad Institute Genomics Platform"/>
            <consortium name="The Broad Institute Genome Sequencing Center for Infectious Disease"/>
            <person name="Wu L."/>
            <person name="Ma J."/>
        </authorList>
    </citation>
    <scope>NUCLEOTIDE SEQUENCE [LARGE SCALE GENOMIC DNA]</scope>
    <source>
        <strain evidence="2 3">PSR21</strain>
    </source>
</reference>
<dbReference type="RefSeq" id="WP_276305086.1">
    <property type="nucleotide sequence ID" value="NZ_CP119992.1"/>
</dbReference>
<dbReference type="InterPro" id="IPR007263">
    <property type="entry name" value="DCC1-like"/>
</dbReference>
<dbReference type="EMBL" id="JBHTBF010000001">
    <property type="protein sequence ID" value="MFC7315685.1"/>
    <property type="molecule type" value="Genomic_DNA"/>
</dbReference>
<dbReference type="Pfam" id="PF04134">
    <property type="entry name" value="DCC1-like"/>
    <property type="match status" value="1"/>
</dbReference>